<feature type="region of interest" description="Disordered" evidence="1">
    <location>
        <begin position="114"/>
        <end position="159"/>
    </location>
</feature>
<sequence>MTTWSLGQRPSGTRWKSSRATATATIHCPLITSISTRLPLGMHLTRYQHQQLDSSQDLTPSRSLRLANPDWPRRHPRICLLALGIQRDESCKRPYAAFIKLLPGEVRGFGDGEVESRGGRGISSASPNKEHRDEGTFPFGAIGQGRHAEKRTGTPTTTVTPEKLWKPQLLHTLDLGMMIKLENSLKAIKDRVQYLVDVEGEVKRRFALKDPDLTSDSRLRYACSYCVDLEVSGNLRAST</sequence>
<dbReference type="Proteomes" id="UP000275078">
    <property type="component" value="Unassembled WGS sequence"/>
</dbReference>
<evidence type="ECO:0000313" key="3">
    <source>
        <dbReference type="Proteomes" id="UP000275078"/>
    </source>
</evidence>
<dbReference type="AlphaFoldDB" id="A0A3N4I322"/>
<gene>
    <name evidence="2" type="ORF">BJ508DRAFT_127677</name>
</gene>
<dbReference type="EMBL" id="ML119687">
    <property type="protein sequence ID" value="RPA80515.1"/>
    <property type="molecule type" value="Genomic_DNA"/>
</dbReference>
<reference evidence="2 3" key="1">
    <citation type="journal article" date="2018" name="Nat. Ecol. Evol.">
        <title>Pezizomycetes genomes reveal the molecular basis of ectomycorrhizal truffle lifestyle.</title>
        <authorList>
            <person name="Murat C."/>
            <person name="Payen T."/>
            <person name="Noel B."/>
            <person name="Kuo A."/>
            <person name="Morin E."/>
            <person name="Chen J."/>
            <person name="Kohler A."/>
            <person name="Krizsan K."/>
            <person name="Balestrini R."/>
            <person name="Da Silva C."/>
            <person name="Montanini B."/>
            <person name="Hainaut M."/>
            <person name="Levati E."/>
            <person name="Barry K.W."/>
            <person name="Belfiori B."/>
            <person name="Cichocki N."/>
            <person name="Clum A."/>
            <person name="Dockter R.B."/>
            <person name="Fauchery L."/>
            <person name="Guy J."/>
            <person name="Iotti M."/>
            <person name="Le Tacon F."/>
            <person name="Lindquist E.A."/>
            <person name="Lipzen A."/>
            <person name="Malagnac F."/>
            <person name="Mello A."/>
            <person name="Molinier V."/>
            <person name="Miyauchi S."/>
            <person name="Poulain J."/>
            <person name="Riccioni C."/>
            <person name="Rubini A."/>
            <person name="Sitrit Y."/>
            <person name="Splivallo R."/>
            <person name="Traeger S."/>
            <person name="Wang M."/>
            <person name="Zifcakova L."/>
            <person name="Wipf D."/>
            <person name="Zambonelli A."/>
            <person name="Paolocci F."/>
            <person name="Nowrousian M."/>
            <person name="Ottonello S."/>
            <person name="Baldrian P."/>
            <person name="Spatafora J.W."/>
            <person name="Henrissat B."/>
            <person name="Nagy L.G."/>
            <person name="Aury J.M."/>
            <person name="Wincker P."/>
            <person name="Grigoriev I.V."/>
            <person name="Bonfante P."/>
            <person name="Martin F.M."/>
        </authorList>
    </citation>
    <scope>NUCLEOTIDE SEQUENCE [LARGE SCALE GENOMIC DNA]</scope>
    <source>
        <strain evidence="2 3">RN42</strain>
    </source>
</reference>
<evidence type="ECO:0000313" key="2">
    <source>
        <dbReference type="EMBL" id="RPA80515.1"/>
    </source>
</evidence>
<accession>A0A3N4I322</accession>
<name>A0A3N4I322_ASCIM</name>
<keyword evidence="3" id="KW-1185">Reference proteome</keyword>
<protein>
    <submittedName>
        <fullName evidence="2">Uncharacterized protein</fullName>
    </submittedName>
</protein>
<organism evidence="2 3">
    <name type="scientific">Ascobolus immersus RN42</name>
    <dbReference type="NCBI Taxonomy" id="1160509"/>
    <lineage>
        <taxon>Eukaryota</taxon>
        <taxon>Fungi</taxon>
        <taxon>Dikarya</taxon>
        <taxon>Ascomycota</taxon>
        <taxon>Pezizomycotina</taxon>
        <taxon>Pezizomycetes</taxon>
        <taxon>Pezizales</taxon>
        <taxon>Ascobolaceae</taxon>
        <taxon>Ascobolus</taxon>
    </lineage>
</organism>
<proteinExistence type="predicted"/>
<evidence type="ECO:0000256" key="1">
    <source>
        <dbReference type="SAM" id="MobiDB-lite"/>
    </source>
</evidence>